<dbReference type="NCBIfam" id="TIGR04312">
    <property type="entry name" value="choice_anch_B"/>
    <property type="match status" value="1"/>
</dbReference>
<organism evidence="1 2">
    <name type="scientific">Elsinoe australis</name>
    <dbReference type="NCBI Taxonomy" id="40998"/>
    <lineage>
        <taxon>Eukaryota</taxon>
        <taxon>Fungi</taxon>
        <taxon>Dikarya</taxon>
        <taxon>Ascomycota</taxon>
        <taxon>Pezizomycotina</taxon>
        <taxon>Dothideomycetes</taxon>
        <taxon>Dothideomycetidae</taxon>
        <taxon>Myriangiales</taxon>
        <taxon>Elsinoaceae</taxon>
        <taxon>Elsinoe</taxon>
    </lineage>
</organism>
<gene>
    <name evidence="1" type="ORF">B9Z65_3511</name>
</gene>
<evidence type="ECO:0000313" key="2">
    <source>
        <dbReference type="Proteomes" id="UP000243723"/>
    </source>
</evidence>
<sequence>MVAYSVLAVGLLGAQRAVASLKSDGSAMAKLMEAKEADWKAAADKGTFLISKFLKKVTSFQPCINGKAGRGVNSTYTCNNVNLHGFISHDELGTSTTAADAIRGNDVWGWTSPDGREFGLVGQVDGTAFVELNTKTGTLDYLGRLNTQTVSASWRDIKVIGHYAYIGSEAAGHGLQIFDLNKLLDIKKWWNPFWQPVVFDKIKDISLFTGFGATHNIVAFPERNLIFGVGGREGANARNTTCAGGPFAVDVSDPLKPFSPGCIGQDGYTHDAQCVVYNGPSEKYLGKDICFGYNEDSLTVYDVTDIKAPLVVSSTPYFGSRYSHQGWLIDSTDHTFLLLDDELDERDGTVGPATNKRTTTYIWNVTNLEAPVNSGFYQSPKRSIDHNQYTREGLTYQSNYASGLRIVDVSGVPIDPTGGNMKETGFFDVYPEDDAGEGEVAFLGTWSNYPYFNSRYILVNSIERGIFSVKYTGRKAAF</sequence>
<dbReference type="EMBL" id="NHZQ01000010">
    <property type="protein sequence ID" value="PSK59187.1"/>
    <property type="molecule type" value="Genomic_DNA"/>
</dbReference>
<protein>
    <submittedName>
        <fullName evidence="1">Uncharacterized protein</fullName>
    </submittedName>
</protein>
<dbReference type="PANTHER" id="PTHR38787">
    <property type="entry name" value="REGULATORY P DOMAIN-CONTAINING PROTEIN"/>
    <property type="match status" value="1"/>
</dbReference>
<dbReference type="OrthoDB" id="2099887at2759"/>
<comment type="caution">
    <text evidence="1">The sequence shown here is derived from an EMBL/GenBank/DDBJ whole genome shotgun (WGS) entry which is preliminary data.</text>
</comment>
<dbReference type="Proteomes" id="UP000243723">
    <property type="component" value="Unassembled WGS sequence"/>
</dbReference>
<dbReference type="PANTHER" id="PTHR38787:SF3">
    <property type="entry name" value="REGULATORY P DOMAIN-CONTAINING PROTEIN"/>
    <property type="match status" value="1"/>
</dbReference>
<proteinExistence type="predicted"/>
<name>A0A2P8AFF2_9PEZI</name>
<dbReference type="GO" id="GO:0005576">
    <property type="term" value="C:extracellular region"/>
    <property type="evidence" value="ECO:0007669"/>
    <property type="project" value="TreeGrafter"/>
</dbReference>
<dbReference type="AlphaFoldDB" id="A0A2P8AFF2"/>
<keyword evidence="2" id="KW-1185">Reference proteome</keyword>
<reference evidence="1 2" key="1">
    <citation type="submission" date="2017-05" db="EMBL/GenBank/DDBJ databases">
        <title>Draft genome sequence of Elsinoe australis.</title>
        <authorList>
            <person name="Cheng Q."/>
        </authorList>
    </citation>
    <scope>NUCLEOTIDE SEQUENCE [LARGE SCALE GENOMIC DNA]</scope>
    <source>
        <strain evidence="1 2">NL1</strain>
    </source>
</reference>
<dbReference type="InterPro" id="IPR027589">
    <property type="entry name" value="Choice_anch_B"/>
</dbReference>
<accession>A0A2P8AFF2</accession>
<dbReference type="STRING" id="40998.A0A2P8AFF2"/>
<evidence type="ECO:0000313" key="1">
    <source>
        <dbReference type="EMBL" id="PSK59187.1"/>
    </source>
</evidence>